<keyword evidence="1" id="KW-0812">Transmembrane</keyword>
<protein>
    <recommendedName>
        <fullName evidence="4">Transmembrane protein</fullName>
    </recommendedName>
</protein>
<dbReference type="AlphaFoldDB" id="A0A9P6H515"/>
<proteinExistence type="predicted"/>
<feature type="transmembrane region" description="Helical" evidence="1">
    <location>
        <begin position="157"/>
        <end position="178"/>
    </location>
</feature>
<feature type="transmembrane region" description="Helical" evidence="1">
    <location>
        <begin position="115"/>
        <end position="136"/>
    </location>
</feature>
<accession>A0A9P6H515</accession>
<feature type="transmembrane region" description="Helical" evidence="1">
    <location>
        <begin position="198"/>
        <end position="219"/>
    </location>
</feature>
<evidence type="ECO:0000256" key="1">
    <source>
        <dbReference type="SAM" id="Phobius"/>
    </source>
</evidence>
<comment type="caution">
    <text evidence="2">The sequence shown here is derived from an EMBL/GenBank/DDBJ whole genome shotgun (WGS) entry which is preliminary data.</text>
</comment>
<evidence type="ECO:0000313" key="3">
    <source>
        <dbReference type="Proteomes" id="UP000736335"/>
    </source>
</evidence>
<dbReference type="Proteomes" id="UP000736335">
    <property type="component" value="Unassembled WGS sequence"/>
</dbReference>
<keyword evidence="1" id="KW-0472">Membrane</keyword>
<dbReference type="OrthoDB" id="2575000at2759"/>
<evidence type="ECO:0000313" key="2">
    <source>
        <dbReference type="EMBL" id="KAF9778171.1"/>
    </source>
</evidence>
<name>A0A9P6H515_9AGAM</name>
<organism evidence="2 3">
    <name type="scientific">Thelephora terrestris</name>
    <dbReference type="NCBI Taxonomy" id="56493"/>
    <lineage>
        <taxon>Eukaryota</taxon>
        <taxon>Fungi</taxon>
        <taxon>Dikarya</taxon>
        <taxon>Basidiomycota</taxon>
        <taxon>Agaricomycotina</taxon>
        <taxon>Agaricomycetes</taxon>
        <taxon>Thelephorales</taxon>
        <taxon>Thelephoraceae</taxon>
        <taxon>Thelephora</taxon>
    </lineage>
</organism>
<feature type="transmembrane region" description="Helical" evidence="1">
    <location>
        <begin position="9"/>
        <end position="30"/>
    </location>
</feature>
<evidence type="ECO:0008006" key="4">
    <source>
        <dbReference type="Google" id="ProtNLM"/>
    </source>
</evidence>
<reference evidence="2" key="2">
    <citation type="submission" date="2020-11" db="EMBL/GenBank/DDBJ databases">
        <authorList>
            <consortium name="DOE Joint Genome Institute"/>
            <person name="Kuo A."/>
            <person name="Miyauchi S."/>
            <person name="Kiss E."/>
            <person name="Drula E."/>
            <person name="Kohler A."/>
            <person name="Sanchez-Garcia M."/>
            <person name="Andreopoulos B."/>
            <person name="Barry K.W."/>
            <person name="Bonito G."/>
            <person name="Buee M."/>
            <person name="Carver A."/>
            <person name="Chen C."/>
            <person name="Cichocki N."/>
            <person name="Clum A."/>
            <person name="Culley D."/>
            <person name="Crous P.W."/>
            <person name="Fauchery L."/>
            <person name="Girlanda M."/>
            <person name="Hayes R."/>
            <person name="Keri Z."/>
            <person name="Labutti K."/>
            <person name="Lipzen A."/>
            <person name="Lombard V."/>
            <person name="Magnuson J."/>
            <person name="Maillard F."/>
            <person name="Morin E."/>
            <person name="Murat C."/>
            <person name="Nolan M."/>
            <person name="Ohm R."/>
            <person name="Pangilinan J."/>
            <person name="Pereira M."/>
            <person name="Perotto S."/>
            <person name="Peter M."/>
            <person name="Riley R."/>
            <person name="Sitrit Y."/>
            <person name="Stielow B."/>
            <person name="Szollosi G."/>
            <person name="Zifcakova L."/>
            <person name="Stursova M."/>
            <person name="Spatafora J.W."/>
            <person name="Tedersoo L."/>
            <person name="Vaario L.-M."/>
            <person name="Yamada A."/>
            <person name="Yan M."/>
            <person name="Wang P."/>
            <person name="Xu J."/>
            <person name="Bruns T."/>
            <person name="Baldrian P."/>
            <person name="Vilgalys R."/>
            <person name="Henrissat B."/>
            <person name="Grigoriev I.V."/>
            <person name="Hibbett D."/>
            <person name="Nagy L.G."/>
            <person name="Martin F.M."/>
        </authorList>
    </citation>
    <scope>NUCLEOTIDE SEQUENCE</scope>
    <source>
        <strain evidence="2">UH-Tt-Lm1</strain>
    </source>
</reference>
<dbReference type="EMBL" id="WIUZ02000024">
    <property type="protein sequence ID" value="KAF9778171.1"/>
    <property type="molecule type" value="Genomic_DNA"/>
</dbReference>
<keyword evidence="1" id="KW-1133">Transmembrane helix</keyword>
<reference evidence="2" key="1">
    <citation type="journal article" date="2020" name="Nat. Commun.">
        <title>Large-scale genome sequencing of mycorrhizal fungi provides insights into the early evolution of symbiotic traits.</title>
        <authorList>
            <person name="Miyauchi S."/>
            <person name="Kiss E."/>
            <person name="Kuo A."/>
            <person name="Drula E."/>
            <person name="Kohler A."/>
            <person name="Sanchez-Garcia M."/>
            <person name="Morin E."/>
            <person name="Andreopoulos B."/>
            <person name="Barry K.W."/>
            <person name="Bonito G."/>
            <person name="Buee M."/>
            <person name="Carver A."/>
            <person name="Chen C."/>
            <person name="Cichocki N."/>
            <person name="Clum A."/>
            <person name="Culley D."/>
            <person name="Crous P.W."/>
            <person name="Fauchery L."/>
            <person name="Girlanda M."/>
            <person name="Hayes R.D."/>
            <person name="Keri Z."/>
            <person name="LaButti K."/>
            <person name="Lipzen A."/>
            <person name="Lombard V."/>
            <person name="Magnuson J."/>
            <person name="Maillard F."/>
            <person name="Murat C."/>
            <person name="Nolan M."/>
            <person name="Ohm R.A."/>
            <person name="Pangilinan J."/>
            <person name="Pereira M.F."/>
            <person name="Perotto S."/>
            <person name="Peter M."/>
            <person name="Pfister S."/>
            <person name="Riley R."/>
            <person name="Sitrit Y."/>
            <person name="Stielow J.B."/>
            <person name="Szollosi G."/>
            <person name="Zifcakova L."/>
            <person name="Stursova M."/>
            <person name="Spatafora J.W."/>
            <person name="Tedersoo L."/>
            <person name="Vaario L.M."/>
            <person name="Yamada A."/>
            <person name="Yan M."/>
            <person name="Wang P."/>
            <person name="Xu J."/>
            <person name="Bruns T."/>
            <person name="Baldrian P."/>
            <person name="Vilgalys R."/>
            <person name="Dunand C."/>
            <person name="Henrissat B."/>
            <person name="Grigoriev I.V."/>
            <person name="Hibbett D."/>
            <person name="Nagy L.G."/>
            <person name="Martin F.M."/>
        </authorList>
    </citation>
    <scope>NUCLEOTIDE SEQUENCE</scope>
    <source>
        <strain evidence="2">UH-Tt-Lm1</strain>
    </source>
</reference>
<sequence>MLNQLSNAVALYLAPVLSFTAVLLVIFSYLSPTVMLQTQVSLLVVKPSLLLLPNPSNDKIDGPSLFLGPLGSCSRTSNSAAVNCTMPVLSPTYDLSVLPSDASRWLSAPTATTPAFIGVSLGFSTIFFVLFSLIAFRARLGRLGATLERPMVQRACAWIGIFGFMIGISSFLIIRLWFGKAVDDFNQSIQLEGDNGAHLMAVLSNGFTMVWVGYVFHAIPLVCALAKIHITAAPPGKV</sequence>
<gene>
    <name evidence="2" type="ORF">BJ322DRAFT_1114423</name>
</gene>
<keyword evidence="3" id="KW-1185">Reference proteome</keyword>